<dbReference type="PANTHER" id="PTHR36698:SF2">
    <property type="entry name" value="MCE_MLAD DOMAIN-CONTAINING PROTEIN"/>
    <property type="match status" value="1"/>
</dbReference>
<comment type="caution">
    <text evidence="3">The sequence shown here is derived from an EMBL/GenBank/DDBJ whole genome shotgun (WGS) entry which is preliminary data.</text>
</comment>
<proteinExistence type="predicted"/>
<keyword evidence="1" id="KW-0812">Transmembrane</keyword>
<evidence type="ECO:0000259" key="2">
    <source>
        <dbReference type="Pfam" id="PF02470"/>
    </source>
</evidence>
<dbReference type="RefSeq" id="WP_302244820.1">
    <property type="nucleotide sequence ID" value="NZ_JAULJQ010000011.1"/>
</dbReference>
<dbReference type="Pfam" id="PF02470">
    <property type="entry name" value="MlaD"/>
    <property type="match status" value="1"/>
</dbReference>
<keyword evidence="4" id="KW-1185">Reference proteome</keyword>
<sequence>MESKNSYFLAGASFLLASIILVAFVLFMNSNHGEFSEEYLVRTGSLPAGVRKNSPVLSSGIPAGVVRDIYFVDKNQSTIEIKIGLKKNSPVSSDSVVQVITPLLGNQSTLNVTRGSGRAFDSGEFRIIKLQEDSFERLEISVLKITQKTEEALDKINKILGDENSGLVAFAGQIASKENSQNFKELLTNMKEFSQTLKGVDMKGIQDELKTLSKDVRLTSLSIKSTADSIKNRLESGEFDFKAVIESTASELAITQKALRRTLAHIDNAFLRLEESPYDFFFSQQESK</sequence>
<keyword evidence="1" id="KW-1133">Transmembrane helix</keyword>
<reference evidence="3 4" key="1">
    <citation type="submission" date="2023-06" db="EMBL/GenBank/DDBJ databases">
        <title>Campylobacter magnum sp. nov., isolated from cecal contents of domestic pigs (Sus scrofa domesticus).</title>
        <authorList>
            <person name="Papic B."/>
            <person name="Gruntar I."/>
        </authorList>
    </citation>
    <scope>NUCLEOTIDE SEQUENCE [LARGE SCALE GENOMIC DNA]</scope>
    <source>
        <strain evidence="4">34484-21</strain>
    </source>
</reference>
<feature type="domain" description="Mce/MlaD" evidence="2">
    <location>
        <begin position="49"/>
        <end position="113"/>
    </location>
</feature>
<evidence type="ECO:0000256" key="1">
    <source>
        <dbReference type="SAM" id="Phobius"/>
    </source>
</evidence>
<evidence type="ECO:0000313" key="4">
    <source>
        <dbReference type="Proteomes" id="UP001171111"/>
    </source>
</evidence>
<evidence type="ECO:0000313" key="3">
    <source>
        <dbReference type="EMBL" id="MDO2410041.1"/>
    </source>
</evidence>
<organism evidence="3 4">
    <name type="scientific">Campylobacter magnus</name>
    <dbReference type="NCBI Taxonomy" id="3026462"/>
    <lineage>
        <taxon>Bacteria</taxon>
        <taxon>Pseudomonadati</taxon>
        <taxon>Campylobacterota</taxon>
        <taxon>Epsilonproteobacteria</taxon>
        <taxon>Campylobacterales</taxon>
        <taxon>Campylobacteraceae</taxon>
        <taxon>Campylobacter</taxon>
    </lineage>
</organism>
<gene>
    <name evidence="3" type="ORF">Q2362_08080</name>
</gene>
<dbReference type="PANTHER" id="PTHR36698">
    <property type="entry name" value="BLL5892 PROTEIN"/>
    <property type="match status" value="1"/>
</dbReference>
<keyword evidence="1" id="KW-0472">Membrane</keyword>
<accession>A0ABT8T8G9</accession>
<name>A0ABT8T8G9_9BACT</name>
<dbReference type="EMBL" id="JAULJQ010000011">
    <property type="protein sequence ID" value="MDO2410041.1"/>
    <property type="molecule type" value="Genomic_DNA"/>
</dbReference>
<protein>
    <recommendedName>
        <fullName evidence="2">Mce/MlaD domain-containing protein</fullName>
    </recommendedName>
</protein>
<dbReference type="Proteomes" id="UP001171111">
    <property type="component" value="Unassembled WGS sequence"/>
</dbReference>
<dbReference type="InterPro" id="IPR003399">
    <property type="entry name" value="Mce/MlaD"/>
</dbReference>
<feature type="transmembrane region" description="Helical" evidence="1">
    <location>
        <begin position="7"/>
        <end position="28"/>
    </location>
</feature>